<dbReference type="OrthoDB" id="4084022at2759"/>
<proteinExistence type="predicted"/>
<evidence type="ECO:0000313" key="3">
    <source>
        <dbReference type="Proteomes" id="UP000501346"/>
    </source>
</evidence>
<feature type="region of interest" description="Disordered" evidence="1">
    <location>
        <begin position="97"/>
        <end position="187"/>
    </location>
</feature>
<dbReference type="Pfam" id="PF10175">
    <property type="entry name" value="MPP6"/>
    <property type="match status" value="1"/>
</dbReference>
<gene>
    <name evidence="2" type="ORF">GRS66_010481</name>
</gene>
<dbReference type="AlphaFoldDB" id="A0A6C1EFZ4"/>
<feature type="compositionally biased region" description="Low complexity" evidence="1">
    <location>
        <begin position="32"/>
        <end position="42"/>
    </location>
</feature>
<feature type="compositionally biased region" description="Basic residues" evidence="1">
    <location>
        <begin position="169"/>
        <end position="187"/>
    </location>
</feature>
<name>A0A6C1EFZ4_SACPS</name>
<protein>
    <submittedName>
        <fullName evidence="2">Uncharacterized protein</fullName>
    </submittedName>
</protein>
<feature type="region of interest" description="Disordered" evidence="1">
    <location>
        <begin position="18"/>
        <end position="81"/>
    </location>
</feature>
<evidence type="ECO:0000256" key="1">
    <source>
        <dbReference type="SAM" id="MobiDB-lite"/>
    </source>
</evidence>
<feature type="compositionally biased region" description="Basic and acidic residues" evidence="1">
    <location>
        <begin position="122"/>
        <end position="153"/>
    </location>
</feature>
<evidence type="ECO:0000313" key="2">
    <source>
        <dbReference type="EMBL" id="QID87793.1"/>
    </source>
</evidence>
<sequence length="187" mass="21477">MSSNNGVTGKLSSRVMNMKFMKFMKNDDDESSNSNTPSNANSDTESTEQKWKQFGRDNSEWDLNSCNDDVKEDSGKEKKKVKKLVYKKRPHLIVSNVGYSELRKSEDLITGRKTFGSNTDEANPKKRKLEEGEQEEEKGKGYDQKKEAAGKQDEGEDDYDLDKLFKDSMKKKKTNQVKKPKKKKSKQ</sequence>
<dbReference type="EMBL" id="CP049011">
    <property type="protein sequence ID" value="QID87793.1"/>
    <property type="molecule type" value="Genomic_DNA"/>
</dbReference>
<feature type="compositionally biased region" description="Basic and acidic residues" evidence="1">
    <location>
        <begin position="101"/>
        <end position="110"/>
    </location>
</feature>
<reference evidence="2 3" key="1">
    <citation type="journal article" date="2019" name="BMC Genomics">
        <title>Chromosome level assembly and comparative genome analysis confirm lager-brewing yeasts originated from a single hybridization.</title>
        <authorList>
            <person name="Salazar A.N."/>
            <person name="Gorter de Vries A.R."/>
            <person name="van den Broek M."/>
            <person name="Brouwers N."/>
            <person name="de la Torre Cortes P."/>
            <person name="Kuijpers N.G.A."/>
            <person name="Daran J.G."/>
            <person name="Abeel T."/>
        </authorList>
    </citation>
    <scope>NUCLEOTIDE SEQUENCE [LARGE SCALE GENOMIC DNA]</scope>
    <source>
        <strain evidence="2 3">CBS 1483</strain>
    </source>
</reference>
<keyword evidence="3" id="KW-1185">Reference proteome</keyword>
<dbReference type="Proteomes" id="UP000501346">
    <property type="component" value="Chromosome SeXIV"/>
</dbReference>
<organism evidence="2 3">
    <name type="scientific">Saccharomyces pastorianus</name>
    <name type="common">Lager yeast</name>
    <name type="synonym">Saccharomyces cerevisiae x Saccharomyces eubayanus</name>
    <dbReference type="NCBI Taxonomy" id="27292"/>
    <lineage>
        <taxon>Eukaryota</taxon>
        <taxon>Fungi</taxon>
        <taxon>Dikarya</taxon>
        <taxon>Ascomycota</taxon>
        <taxon>Saccharomycotina</taxon>
        <taxon>Saccharomycetes</taxon>
        <taxon>Saccharomycetales</taxon>
        <taxon>Saccharomycetaceae</taxon>
        <taxon>Saccharomyces</taxon>
    </lineage>
</organism>
<feature type="compositionally biased region" description="Basic and acidic residues" evidence="1">
    <location>
        <begin position="47"/>
        <end position="59"/>
    </location>
</feature>
<accession>A0A6C1EFZ4</accession>